<protein>
    <submittedName>
        <fullName evidence="1">Uncharacterized protein</fullName>
    </submittedName>
</protein>
<proteinExistence type="predicted"/>
<gene>
    <name evidence="1" type="ORF">PPYR_01568</name>
</gene>
<feature type="non-terminal residue" evidence="1">
    <location>
        <position position="67"/>
    </location>
</feature>
<dbReference type="EMBL" id="VVIM01000001">
    <property type="protein sequence ID" value="KAB0804598.1"/>
    <property type="molecule type" value="Genomic_DNA"/>
</dbReference>
<name>A0A5N4B4Y6_PHOPY</name>
<organism evidence="1 2">
    <name type="scientific">Photinus pyralis</name>
    <name type="common">Common eastern firefly</name>
    <name type="synonym">Lampyris pyralis</name>
    <dbReference type="NCBI Taxonomy" id="7054"/>
    <lineage>
        <taxon>Eukaryota</taxon>
        <taxon>Metazoa</taxon>
        <taxon>Ecdysozoa</taxon>
        <taxon>Arthropoda</taxon>
        <taxon>Hexapoda</taxon>
        <taxon>Insecta</taxon>
        <taxon>Pterygota</taxon>
        <taxon>Neoptera</taxon>
        <taxon>Endopterygota</taxon>
        <taxon>Coleoptera</taxon>
        <taxon>Polyphaga</taxon>
        <taxon>Elateriformia</taxon>
        <taxon>Elateroidea</taxon>
        <taxon>Lampyridae</taxon>
        <taxon>Lampyrinae</taxon>
        <taxon>Photinus</taxon>
    </lineage>
</organism>
<comment type="caution">
    <text evidence="1">The sequence shown here is derived from an EMBL/GenBank/DDBJ whole genome shotgun (WGS) entry which is preliminary data.</text>
</comment>
<accession>A0A5N4B4Y6</accession>
<dbReference type="InParanoid" id="A0A5N4B4Y6"/>
<dbReference type="Proteomes" id="UP000327044">
    <property type="component" value="Unassembled WGS sequence"/>
</dbReference>
<sequence length="67" mass="7267">MEKVGNTENFSFLTELMNVDLPASTSSSPVPLLLTDQAGSSTFTAVDVLPPSILKETTNFNEFENQT</sequence>
<dbReference type="AlphaFoldDB" id="A0A5N4B4Y6"/>
<evidence type="ECO:0000313" key="2">
    <source>
        <dbReference type="Proteomes" id="UP000327044"/>
    </source>
</evidence>
<keyword evidence="2" id="KW-1185">Reference proteome</keyword>
<evidence type="ECO:0000313" key="1">
    <source>
        <dbReference type="EMBL" id="KAB0804598.1"/>
    </source>
</evidence>
<reference evidence="1 2" key="1">
    <citation type="journal article" date="2018" name="Elife">
        <title>Firefly genomes illuminate parallel origins of bioluminescence in beetles.</title>
        <authorList>
            <person name="Fallon T.R."/>
            <person name="Lower S.E."/>
            <person name="Chang C.H."/>
            <person name="Bessho-Uehara M."/>
            <person name="Martin G.J."/>
            <person name="Bewick A.J."/>
            <person name="Behringer M."/>
            <person name="Debat H.J."/>
            <person name="Wong I."/>
            <person name="Day J.C."/>
            <person name="Suvorov A."/>
            <person name="Silva C.J."/>
            <person name="Stanger-Hall K.F."/>
            <person name="Hall D.W."/>
            <person name="Schmitz R.J."/>
            <person name="Nelson D.R."/>
            <person name="Lewis S.M."/>
            <person name="Shigenobu S."/>
            <person name="Bybee S.M."/>
            <person name="Larracuente A.M."/>
            <person name="Oba Y."/>
            <person name="Weng J.K."/>
        </authorList>
    </citation>
    <scope>NUCLEOTIDE SEQUENCE [LARGE SCALE GENOMIC DNA]</scope>
    <source>
        <strain evidence="1">1611_PpyrPB1</strain>
        <tissue evidence="1">Whole body</tissue>
    </source>
</reference>